<evidence type="ECO:0000313" key="5">
    <source>
        <dbReference type="Proteomes" id="UP001611162"/>
    </source>
</evidence>
<dbReference type="Pfam" id="PF25087">
    <property type="entry name" value="GMPPB_C"/>
    <property type="match status" value="1"/>
</dbReference>
<keyword evidence="2" id="KW-0012">Acyltransferase</keyword>
<evidence type="ECO:0000259" key="3">
    <source>
        <dbReference type="Pfam" id="PF25087"/>
    </source>
</evidence>
<dbReference type="Proteomes" id="UP001611162">
    <property type="component" value="Unassembled WGS sequence"/>
</dbReference>
<accession>A0ABW7TAI6</accession>
<dbReference type="GO" id="GO:0016740">
    <property type="term" value="F:transferase activity"/>
    <property type="evidence" value="ECO:0007669"/>
    <property type="project" value="UniProtKB-KW"/>
</dbReference>
<keyword evidence="5" id="KW-1185">Reference proteome</keyword>
<reference evidence="4 5" key="1">
    <citation type="submission" date="2024-10" db="EMBL/GenBank/DDBJ databases">
        <title>The Natural Products Discovery Center: Release of the First 8490 Sequenced Strains for Exploring Actinobacteria Biosynthetic Diversity.</title>
        <authorList>
            <person name="Kalkreuter E."/>
            <person name="Kautsar S.A."/>
            <person name="Yang D."/>
            <person name="Bader C.D."/>
            <person name="Teijaro C.N."/>
            <person name="Fluegel L."/>
            <person name="Davis C.M."/>
            <person name="Simpson J.R."/>
            <person name="Lauterbach L."/>
            <person name="Steele A.D."/>
            <person name="Gui C."/>
            <person name="Meng S."/>
            <person name="Li G."/>
            <person name="Viehrig K."/>
            <person name="Ye F."/>
            <person name="Su P."/>
            <person name="Kiefer A.F."/>
            <person name="Nichols A."/>
            <person name="Cepeda A.J."/>
            <person name="Yan W."/>
            <person name="Fan B."/>
            <person name="Jiang Y."/>
            <person name="Adhikari A."/>
            <person name="Zheng C.-J."/>
            <person name="Schuster L."/>
            <person name="Cowan T.M."/>
            <person name="Smanski M.J."/>
            <person name="Chevrette M.G."/>
            <person name="De Carvalho L.P.S."/>
            <person name="Shen B."/>
        </authorList>
    </citation>
    <scope>NUCLEOTIDE SEQUENCE [LARGE SCALE GENOMIC DNA]</scope>
    <source>
        <strain evidence="4 5">NPDC020979</strain>
    </source>
</reference>
<sequence>MTSVRLGDYVTEPVEEQLATTPYGAMGGLELRDFLAGWEELHRRALAKLEVRVHPSAFVHPSAIIGDDVILGPGVRVHEFSTVRKGSVLCAGASVGFNCEVTHAFVGEGAVLGHRIGLNSTVVGARAHLSANVMVAAISMWNQDMRHPQKEIFFRVPGGLYRCGTWAFGALIGDDVQTGSGISLGPGVALGRGCRVTSGVLMAARSVPAQSVLSTPGATDARVRRRR</sequence>
<dbReference type="SUPFAM" id="SSF51161">
    <property type="entry name" value="Trimeric LpxA-like enzymes"/>
    <property type="match status" value="1"/>
</dbReference>
<dbReference type="PANTHER" id="PTHR43584:SF8">
    <property type="entry name" value="N-ACETYLMURAMATE ALPHA-1-PHOSPHATE URIDYLYLTRANSFERASE"/>
    <property type="match status" value="1"/>
</dbReference>
<dbReference type="Gene3D" id="2.160.10.10">
    <property type="entry name" value="Hexapeptide repeat proteins"/>
    <property type="match status" value="1"/>
</dbReference>
<dbReference type="EMBL" id="JBIRRB010000012">
    <property type="protein sequence ID" value="MFI0914539.1"/>
    <property type="molecule type" value="Genomic_DNA"/>
</dbReference>
<feature type="domain" description="Mannose-1-phosphate guanyltransferase C-terminal" evidence="3">
    <location>
        <begin position="50"/>
        <end position="137"/>
    </location>
</feature>
<comment type="caution">
    <text evidence="4">The sequence shown here is derived from an EMBL/GenBank/DDBJ whole genome shotgun (WGS) entry which is preliminary data.</text>
</comment>
<name>A0ABW7TAI6_9ACTN</name>
<dbReference type="InterPro" id="IPR050065">
    <property type="entry name" value="GlmU-like"/>
</dbReference>
<dbReference type="RefSeq" id="WP_397614464.1">
    <property type="nucleotide sequence ID" value="NZ_JBIRRB010000012.1"/>
</dbReference>
<dbReference type="InterPro" id="IPR011004">
    <property type="entry name" value="Trimer_LpxA-like_sf"/>
</dbReference>
<evidence type="ECO:0000313" key="4">
    <source>
        <dbReference type="EMBL" id="MFI0914539.1"/>
    </source>
</evidence>
<evidence type="ECO:0000256" key="1">
    <source>
        <dbReference type="ARBA" id="ARBA00022679"/>
    </source>
</evidence>
<keyword evidence="1 4" id="KW-0808">Transferase</keyword>
<gene>
    <name evidence="4" type="ORF">ACH4TF_29415</name>
</gene>
<organism evidence="4 5">
    <name type="scientific">Streptomyces abikoensis</name>
    <dbReference type="NCBI Taxonomy" id="97398"/>
    <lineage>
        <taxon>Bacteria</taxon>
        <taxon>Bacillati</taxon>
        <taxon>Actinomycetota</taxon>
        <taxon>Actinomycetes</taxon>
        <taxon>Kitasatosporales</taxon>
        <taxon>Streptomycetaceae</taxon>
        <taxon>Streptomyces</taxon>
    </lineage>
</organism>
<evidence type="ECO:0000256" key="2">
    <source>
        <dbReference type="ARBA" id="ARBA00023315"/>
    </source>
</evidence>
<dbReference type="InterPro" id="IPR056729">
    <property type="entry name" value="GMPPB_C"/>
</dbReference>
<protein>
    <submittedName>
        <fullName evidence="4">Transferase</fullName>
    </submittedName>
</protein>
<proteinExistence type="predicted"/>
<dbReference type="PANTHER" id="PTHR43584">
    <property type="entry name" value="NUCLEOTIDYL TRANSFERASE"/>
    <property type="match status" value="1"/>
</dbReference>